<dbReference type="InterPro" id="IPR039476">
    <property type="entry name" value="P2CMN_synthase_LarB"/>
</dbReference>
<dbReference type="InterPro" id="IPR000031">
    <property type="entry name" value="PurE_dom"/>
</dbReference>
<sequence>MEKEIRKILLRIKKGKMSIKEGLEKLRLLPFLEINQIKIDTHRPLRRGLGEIIYGAGKRREEIFAITRKMKEIKEDCLITRLPEEWGNELVEKFGGQYFPLARIYALGRFPKFHFREEPIPVVTAGTADTPVAEEAGVFLELLGHPVKRIYDIGVAGIHRTFHYLKEIRKGKVLIVIAGMEGALPSVISGLVSKPVIAVPTSYGYGANFSGLSALLAMLSSCSPGIAVVNIDNGFGAAYLAHLILTTK</sequence>
<protein>
    <submittedName>
        <fullName evidence="2">Nickel pincer cofactor biosynthesis protein LarB</fullName>
    </submittedName>
</protein>
<proteinExistence type="predicted"/>
<organism evidence="2">
    <name type="scientific">candidate division WOR-3 bacterium</name>
    <dbReference type="NCBI Taxonomy" id="2052148"/>
    <lineage>
        <taxon>Bacteria</taxon>
        <taxon>Bacteria division WOR-3</taxon>
    </lineage>
</organism>
<evidence type="ECO:0000259" key="1">
    <source>
        <dbReference type="SMART" id="SM01001"/>
    </source>
</evidence>
<feature type="domain" description="PurE" evidence="1">
    <location>
        <begin position="118"/>
        <end position="248"/>
    </location>
</feature>
<dbReference type="PANTHER" id="PTHR43064:SF1">
    <property type="entry name" value="SLL1489 PROTEIN"/>
    <property type="match status" value="1"/>
</dbReference>
<evidence type="ECO:0000313" key="2">
    <source>
        <dbReference type="EMBL" id="HGE99716.1"/>
    </source>
</evidence>
<comment type="caution">
    <text evidence="2">The sequence shown here is derived from an EMBL/GenBank/DDBJ whole genome shotgun (WGS) entry which is preliminary data.</text>
</comment>
<accession>A0A7C3YTG5</accession>
<dbReference type="SMART" id="SM01001">
    <property type="entry name" value="AIRC"/>
    <property type="match status" value="1"/>
</dbReference>
<dbReference type="EMBL" id="DTMQ01000041">
    <property type="protein sequence ID" value="HGE99716.1"/>
    <property type="molecule type" value="Genomic_DNA"/>
</dbReference>
<name>A0A7C3YTG5_UNCW3</name>
<dbReference type="GO" id="GO:0006189">
    <property type="term" value="P:'de novo' IMP biosynthetic process"/>
    <property type="evidence" value="ECO:0007669"/>
    <property type="project" value="InterPro"/>
</dbReference>
<dbReference type="PANTHER" id="PTHR43064">
    <property type="entry name" value="PHOSPHORIBOSYLAMINOIMIDAZOLE CARBOXYLASE-RELATED"/>
    <property type="match status" value="1"/>
</dbReference>
<reference evidence="2" key="1">
    <citation type="journal article" date="2020" name="mSystems">
        <title>Genome- and Community-Level Interaction Insights into Carbon Utilization and Element Cycling Functions of Hydrothermarchaeota in Hydrothermal Sediment.</title>
        <authorList>
            <person name="Zhou Z."/>
            <person name="Liu Y."/>
            <person name="Xu W."/>
            <person name="Pan J."/>
            <person name="Luo Z.H."/>
            <person name="Li M."/>
        </authorList>
    </citation>
    <scope>NUCLEOTIDE SEQUENCE [LARGE SCALE GENOMIC DNA]</scope>
    <source>
        <strain evidence="2">SpSt-906</strain>
    </source>
</reference>
<dbReference type="NCBIfam" id="NF033503">
    <property type="entry name" value="LarB"/>
    <property type="match status" value="1"/>
</dbReference>
<dbReference type="Pfam" id="PF00731">
    <property type="entry name" value="AIRC"/>
    <property type="match status" value="1"/>
</dbReference>
<dbReference type="AlphaFoldDB" id="A0A7C3YTG5"/>
<gene>
    <name evidence="2" type="primary">larB</name>
    <name evidence="2" type="ORF">ENX07_06600</name>
</gene>
<dbReference type="Gene3D" id="3.40.50.1970">
    <property type="match status" value="1"/>
</dbReference>
<dbReference type="SUPFAM" id="SSF52255">
    <property type="entry name" value="N5-CAIR mutase (phosphoribosylaminoimidazole carboxylase, PurE)"/>
    <property type="match status" value="1"/>
</dbReference>
<dbReference type="GO" id="GO:0016787">
    <property type="term" value="F:hydrolase activity"/>
    <property type="evidence" value="ECO:0007669"/>
    <property type="project" value="InterPro"/>
</dbReference>